<proteinExistence type="predicted"/>
<feature type="transmembrane region" description="Helical" evidence="1">
    <location>
        <begin position="184"/>
        <end position="206"/>
    </location>
</feature>
<evidence type="ECO:0000256" key="1">
    <source>
        <dbReference type="SAM" id="Phobius"/>
    </source>
</evidence>
<dbReference type="AlphaFoldDB" id="A0A0H5RLR1"/>
<dbReference type="Proteomes" id="UP000199147">
    <property type="component" value="Unassembled WGS sequence"/>
</dbReference>
<dbReference type="EMBL" id="CWKH01000001">
    <property type="protein sequence ID" value="CRZ14938.1"/>
    <property type="molecule type" value="Genomic_DNA"/>
</dbReference>
<feature type="transmembrane region" description="Helical" evidence="1">
    <location>
        <begin position="50"/>
        <end position="70"/>
    </location>
</feature>
<dbReference type="OrthoDB" id="4695125at2"/>
<dbReference type="RefSeq" id="WP_090512517.1">
    <property type="nucleotide sequence ID" value="NZ_CWKH01000001.1"/>
</dbReference>
<reference evidence="3" key="1">
    <citation type="submission" date="2015-07" db="EMBL/GenBank/DDBJ databases">
        <authorList>
            <person name="Urmite Genomes"/>
        </authorList>
    </citation>
    <scope>NUCLEOTIDE SEQUENCE [LARGE SCALE GENOMIC DNA]</scope>
    <source>
        <strain evidence="3">type strain: ATCC 49404</strain>
    </source>
</reference>
<dbReference type="STRING" id="146018.BN2156_01795"/>
<evidence type="ECO:0000313" key="3">
    <source>
        <dbReference type="Proteomes" id="UP000199147"/>
    </source>
</evidence>
<protein>
    <recommendedName>
        <fullName evidence="4">Integral membrane protein</fullName>
    </recommendedName>
</protein>
<accession>A0A0H5RLR1</accession>
<gene>
    <name evidence="2" type="ORF">BN2156_01795</name>
</gene>
<keyword evidence="1" id="KW-0472">Membrane</keyword>
<dbReference type="Pfam" id="PF14023">
    <property type="entry name" value="Bestrophin-like"/>
    <property type="match status" value="1"/>
</dbReference>
<dbReference type="InterPro" id="IPR025333">
    <property type="entry name" value="DUF4239"/>
</dbReference>
<sequence>MGDFGLFGTWFLLAVVVIGAVLLAIGSVLLASRVIARDTRPEHNSVLSPFLTVVGLVYGALLGFTVVVGWQQYLSAQTNVSNEASTLVTMYRQTVAMPQPEQTQVREQLRAYAAAVQGPEWGKEEFGPISNNGRHALTEMYRIVGTAKSDSTAAPINSQFLSQLATLTSDRSARILNSSPRIPVLLWSALIFGSLVLITLASFMRLENNRAHMILVSTVTVLLALLLFLVFMLDHPYGPVGVTPQRFSHAVMVFDLIDQGT</sequence>
<feature type="transmembrane region" description="Helical" evidence="1">
    <location>
        <begin position="213"/>
        <end position="233"/>
    </location>
</feature>
<feature type="transmembrane region" description="Helical" evidence="1">
    <location>
        <begin position="6"/>
        <end position="30"/>
    </location>
</feature>
<keyword evidence="1" id="KW-0812">Transmembrane</keyword>
<evidence type="ECO:0000313" key="2">
    <source>
        <dbReference type="EMBL" id="CRZ14938.1"/>
    </source>
</evidence>
<keyword evidence="1" id="KW-1133">Transmembrane helix</keyword>
<name>A0A0H5RLR1_9MYCO</name>
<keyword evidence="3" id="KW-1185">Reference proteome</keyword>
<evidence type="ECO:0008006" key="4">
    <source>
        <dbReference type="Google" id="ProtNLM"/>
    </source>
</evidence>
<organism evidence="2 3">
    <name type="scientific">Mycolicibacterium neworleansense</name>
    <dbReference type="NCBI Taxonomy" id="146018"/>
    <lineage>
        <taxon>Bacteria</taxon>
        <taxon>Bacillati</taxon>
        <taxon>Actinomycetota</taxon>
        <taxon>Actinomycetes</taxon>
        <taxon>Mycobacteriales</taxon>
        <taxon>Mycobacteriaceae</taxon>
        <taxon>Mycolicibacterium</taxon>
    </lineage>
</organism>